<dbReference type="InterPro" id="IPR002220">
    <property type="entry name" value="DapA-like"/>
</dbReference>
<dbReference type="KEGG" id="psco:LY89DRAFT_270175"/>
<dbReference type="InParanoid" id="A0A132BCJ8"/>
<keyword evidence="2" id="KW-1185">Reference proteome</keyword>
<dbReference type="SMART" id="SM01130">
    <property type="entry name" value="DHDPS"/>
    <property type="match status" value="1"/>
</dbReference>
<dbReference type="AlphaFoldDB" id="A0A132BCJ8"/>
<proteinExistence type="predicted"/>
<dbReference type="SUPFAM" id="SSF51569">
    <property type="entry name" value="Aldolase"/>
    <property type="match status" value="1"/>
</dbReference>
<reference evidence="1 2" key="1">
    <citation type="submission" date="2015-10" db="EMBL/GenBank/DDBJ databases">
        <title>Full genome of DAOMC 229536 Phialocephala scopiformis, a fungal endophyte of spruce producing the potent anti-insectan compound rugulosin.</title>
        <authorList>
            <consortium name="DOE Joint Genome Institute"/>
            <person name="Walker A.K."/>
            <person name="Frasz S.L."/>
            <person name="Seifert K.A."/>
            <person name="Miller J.D."/>
            <person name="Mondo S.J."/>
            <person name="Labutti K."/>
            <person name="Lipzen A."/>
            <person name="Dockter R."/>
            <person name="Kennedy M."/>
            <person name="Grigoriev I.V."/>
            <person name="Spatafora J.W."/>
        </authorList>
    </citation>
    <scope>NUCLEOTIDE SEQUENCE [LARGE SCALE GENOMIC DNA]</scope>
    <source>
        <strain evidence="1 2">CBS 120377</strain>
    </source>
</reference>
<evidence type="ECO:0000313" key="1">
    <source>
        <dbReference type="EMBL" id="KUJ10116.1"/>
    </source>
</evidence>
<gene>
    <name evidence="1" type="ORF">LY89DRAFT_270175</name>
</gene>
<dbReference type="GO" id="GO:0016829">
    <property type="term" value="F:lyase activity"/>
    <property type="evidence" value="ECO:0007669"/>
    <property type="project" value="InterPro"/>
</dbReference>
<organism evidence="1 2">
    <name type="scientific">Mollisia scopiformis</name>
    <name type="common">Conifer needle endophyte fungus</name>
    <name type="synonym">Phialocephala scopiformis</name>
    <dbReference type="NCBI Taxonomy" id="149040"/>
    <lineage>
        <taxon>Eukaryota</taxon>
        <taxon>Fungi</taxon>
        <taxon>Dikarya</taxon>
        <taxon>Ascomycota</taxon>
        <taxon>Pezizomycotina</taxon>
        <taxon>Leotiomycetes</taxon>
        <taxon>Helotiales</taxon>
        <taxon>Mollisiaceae</taxon>
        <taxon>Mollisia</taxon>
    </lineage>
</organism>
<evidence type="ECO:0000313" key="2">
    <source>
        <dbReference type="Proteomes" id="UP000070700"/>
    </source>
</evidence>
<dbReference type="GeneID" id="28816086"/>
<accession>A0A132BCJ8</accession>
<dbReference type="InterPro" id="IPR013785">
    <property type="entry name" value="Aldolase_TIM"/>
</dbReference>
<name>A0A132BCJ8_MOLSC</name>
<evidence type="ECO:0008006" key="3">
    <source>
        <dbReference type="Google" id="ProtNLM"/>
    </source>
</evidence>
<dbReference type="RefSeq" id="XP_018064471.1">
    <property type="nucleotide sequence ID" value="XM_018206360.1"/>
</dbReference>
<dbReference type="Gene3D" id="3.20.20.70">
    <property type="entry name" value="Aldolase class I"/>
    <property type="match status" value="1"/>
</dbReference>
<protein>
    <recommendedName>
        <fullName evidence="3">4-hydroxy-tetrahydrodipicolinate synthase</fullName>
    </recommendedName>
</protein>
<dbReference type="EMBL" id="KQ947430">
    <property type="protein sequence ID" value="KUJ10116.1"/>
    <property type="molecule type" value="Genomic_DNA"/>
</dbReference>
<sequence>MAPQVSPGHRKAWTRSTYRGIENLLFPSFGPDLQTLDEDAIRRDVRFAIANGCFSTLFASLGHPVDVAIRALEVACEEASDQILVGTFTEYATVEDNLALVKGAAAVGCSHMLIMYPPAMTPKSEDEVYTYLHNLIAATDIGIVLYAAPHKGIAKFSSSPSGVALDVLDKLAGLPTVSGQKLTQTIDPILARECCVRFGDRLTINCVAPELMPLLGREFDLQWSGEWSIEGVQSPDKPFLGRYVGLIAKKDFEAAEALYWKFYPAYKLFSDFQIPKLKIGSHPWQHLKYYQWLTGGNGGLASVKGQTPEQIGILTAADRQAIRQTFKSIGVKITNALDDEFIVGVENARRGVKASEFLDRPYYE</sequence>
<dbReference type="Proteomes" id="UP000070700">
    <property type="component" value="Unassembled WGS sequence"/>
</dbReference>